<organism evidence="3 4">
    <name type="scientific">Salpingoeca rosetta (strain ATCC 50818 / BSB-021)</name>
    <dbReference type="NCBI Taxonomy" id="946362"/>
    <lineage>
        <taxon>Eukaryota</taxon>
        <taxon>Choanoflagellata</taxon>
        <taxon>Craspedida</taxon>
        <taxon>Salpingoecidae</taxon>
        <taxon>Salpingoeca</taxon>
    </lineage>
</organism>
<dbReference type="Pfam" id="PF00481">
    <property type="entry name" value="PP2C"/>
    <property type="match status" value="1"/>
</dbReference>
<reference evidence="3" key="1">
    <citation type="submission" date="2009-08" db="EMBL/GenBank/DDBJ databases">
        <title>Annotation of Salpingoeca rosetta.</title>
        <authorList>
            <consortium name="The Broad Institute Genome Sequencing Platform"/>
            <person name="Russ C."/>
            <person name="Cuomo C."/>
            <person name="Burger G."/>
            <person name="Gray M.W."/>
            <person name="Holland P.W.H."/>
            <person name="King N."/>
            <person name="Lang F.B.F."/>
            <person name="Roger A.J."/>
            <person name="Ruiz-Trillo I."/>
            <person name="Young S.K."/>
            <person name="Zeng Q."/>
            <person name="Gargeya S."/>
            <person name="Alvarado L."/>
            <person name="Berlin A."/>
            <person name="Chapman S.B."/>
            <person name="Chen Z."/>
            <person name="Freedman E."/>
            <person name="Gellesch M."/>
            <person name="Goldberg J."/>
            <person name="Griggs A."/>
            <person name="Gujja S."/>
            <person name="Heilman E."/>
            <person name="Heiman D."/>
            <person name="Howarth C."/>
            <person name="Mehta T."/>
            <person name="Neiman D."/>
            <person name="Pearson M."/>
            <person name="Roberts A."/>
            <person name="Saif S."/>
            <person name="Shea T."/>
            <person name="Shenoy N."/>
            <person name="Sisk P."/>
            <person name="Stolte C."/>
            <person name="Sykes S."/>
            <person name="White J."/>
            <person name="Yandava C."/>
            <person name="Haas B."/>
            <person name="Nusbaum C."/>
            <person name="Birren B."/>
        </authorList>
    </citation>
    <scope>NUCLEOTIDE SEQUENCE</scope>
    <source>
        <strain evidence="3">ATCC 50818</strain>
    </source>
</reference>
<evidence type="ECO:0000313" key="3">
    <source>
        <dbReference type="EMBL" id="EGD81453.1"/>
    </source>
</evidence>
<keyword evidence="4" id="KW-1185">Reference proteome</keyword>
<dbReference type="SUPFAM" id="SSF81606">
    <property type="entry name" value="PP2C-like"/>
    <property type="match status" value="1"/>
</dbReference>
<dbReference type="InterPro" id="IPR015655">
    <property type="entry name" value="PP2C"/>
</dbReference>
<dbReference type="GO" id="GO:0004722">
    <property type="term" value="F:protein serine/threonine phosphatase activity"/>
    <property type="evidence" value="ECO:0007669"/>
    <property type="project" value="InterPro"/>
</dbReference>
<feature type="domain" description="PPM-type phosphatase" evidence="2">
    <location>
        <begin position="88"/>
        <end position="337"/>
    </location>
</feature>
<dbReference type="CDD" id="cd00143">
    <property type="entry name" value="PP2Cc"/>
    <property type="match status" value="1"/>
</dbReference>
<dbReference type="KEGG" id="sre:PTSG_02172"/>
<dbReference type="PANTHER" id="PTHR47992">
    <property type="entry name" value="PROTEIN PHOSPHATASE"/>
    <property type="match status" value="1"/>
</dbReference>
<sequence length="370" mass="39136">MASSLLSRAVLRGTRRLVGAMAARRHVGPVGIRAPALSQAGFAWHSTARNDANNNNSSSGTNANNGDRANLATSTADATTETVTSLTDIGIFSDPGCKKGNEDRFVVGSVGPYSVIGVFDGHSGSMAADYVADNLLTLMRELLPTSTNNAESLLEALVHRLCSGLFEFMGAQYPLEKMHSGTTASIVLVNDSMVHFAHVGDSRLLLVRGGAPVQLTRDHRLEDDKERQRILDAGGRVTYTGIPRVDGRLAMTRAIGAFSLRDQGITCEPDIGSLPLDAAVDSALIVGTDGLFDELRNDEVVSIAAQHRTANGAAHALGEAALMYRARDNVTVAVVPLPAWSSLHNSASSSSSSSSTQPFGLDRNLVRRVS</sequence>
<dbReference type="RefSeq" id="XP_004996657.1">
    <property type="nucleotide sequence ID" value="XM_004996600.1"/>
</dbReference>
<dbReference type="OMA" id="HSTARND"/>
<evidence type="ECO:0000313" key="4">
    <source>
        <dbReference type="Proteomes" id="UP000007799"/>
    </source>
</evidence>
<accession>F2U1F1</accession>
<feature type="region of interest" description="Disordered" evidence="1">
    <location>
        <begin position="48"/>
        <end position="76"/>
    </location>
</feature>
<protein>
    <recommendedName>
        <fullName evidence="2">PPM-type phosphatase domain-containing protein</fullName>
    </recommendedName>
</protein>
<dbReference type="Gene3D" id="3.60.40.10">
    <property type="entry name" value="PPM-type phosphatase domain"/>
    <property type="match status" value="1"/>
</dbReference>
<dbReference type="STRING" id="946362.F2U1F1"/>
<dbReference type="GeneID" id="16077251"/>
<name>F2U1F1_SALR5</name>
<proteinExistence type="predicted"/>
<dbReference type="Proteomes" id="UP000007799">
    <property type="component" value="Unassembled WGS sequence"/>
</dbReference>
<dbReference type="AlphaFoldDB" id="F2U1F1"/>
<dbReference type="InParanoid" id="F2U1F1"/>
<gene>
    <name evidence="3" type="ORF">PTSG_02172</name>
</gene>
<dbReference type="InterPro" id="IPR001932">
    <property type="entry name" value="PPM-type_phosphatase-like_dom"/>
</dbReference>
<dbReference type="EMBL" id="GL832959">
    <property type="protein sequence ID" value="EGD81453.1"/>
    <property type="molecule type" value="Genomic_DNA"/>
</dbReference>
<dbReference type="SMART" id="SM00332">
    <property type="entry name" value="PP2Cc"/>
    <property type="match status" value="1"/>
</dbReference>
<dbReference type="PROSITE" id="PS51746">
    <property type="entry name" value="PPM_2"/>
    <property type="match status" value="1"/>
</dbReference>
<evidence type="ECO:0000256" key="1">
    <source>
        <dbReference type="SAM" id="MobiDB-lite"/>
    </source>
</evidence>
<dbReference type="InterPro" id="IPR036457">
    <property type="entry name" value="PPM-type-like_dom_sf"/>
</dbReference>
<dbReference type="OrthoDB" id="416093at2759"/>
<dbReference type="eggNOG" id="KOG0698">
    <property type="taxonomic scope" value="Eukaryota"/>
</dbReference>
<evidence type="ECO:0000259" key="2">
    <source>
        <dbReference type="PROSITE" id="PS51746"/>
    </source>
</evidence>
<dbReference type="SMART" id="SM00331">
    <property type="entry name" value="PP2C_SIG"/>
    <property type="match status" value="1"/>
</dbReference>
<dbReference type="FunCoup" id="F2U1F1">
    <property type="interactions" value="311"/>
</dbReference>